<dbReference type="InterPro" id="IPR029046">
    <property type="entry name" value="LolA/LolB/LppX"/>
</dbReference>
<dbReference type="AlphaFoldDB" id="A0A8J3S7K7"/>
<dbReference type="SUPFAM" id="SSF89392">
    <property type="entry name" value="Prokaryotic lipoproteins and lipoprotein localization factors"/>
    <property type="match status" value="1"/>
</dbReference>
<evidence type="ECO:0000256" key="1">
    <source>
        <dbReference type="SAM" id="MobiDB-lite"/>
    </source>
</evidence>
<keyword evidence="2" id="KW-0812">Transmembrane</keyword>
<feature type="compositionally biased region" description="Basic and acidic residues" evidence="1">
    <location>
        <begin position="261"/>
        <end position="277"/>
    </location>
</feature>
<feature type="region of interest" description="Disordered" evidence="1">
    <location>
        <begin position="190"/>
        <end position="211"/>
    </location>
</feature>
<proteinExistence type="predicted"/>
<name>A0A8J3S7K7_9ACTN</name>
<dbReference type="Gene3D" id="2.50.20.20">
    <property type="match status" value="1"/>
</dbReference>
<comment type="caution">
    <text evidence="3">The sequence shown here is derived from an EMBL/GenBank/DDBJ whole genome shotgun (WGS) entry which is preliminary data.</text>
</comment>
<reference evidence="3 4" key="1">
    <citation type="submission" date="2021-01" db="EMBL/GenBank/DDBJ databases">
        <title>Whole genome shotgun sequence of Planobispora siamensis NBRC 107568.</title>
        <authorList>
            <person name="Komaki H."/>
            <person name="Tamura T."/>
        </authorList>
    </citation>
    <scope>NUCLEOTIDE SEQUENCE [LARGE SCALE GENOMIC DNA]</scope>
    <source>
        <strain evidence="3 4">NBRC 107568</strain>
    </source>
</reference>
<gene>
    <name evidence="3" type="ORF">Psi01_00520</name>
</gene>
<evidence type="ECO:0000313" key="3">
    <source>
        <dbReference type="EMBL" id="GIH89422.1"/>
    </source>
</evidence>
<organism evidence="3 4">
    <name type="scientific">Planobispora siamensis</name>
    <dbReference type="NCBI Taxonomy" id="936338"/>
    <lineage>
        <taxon>Bacteria</taxon>
        <taxon>Bacillati</taxon>
        <taxon>Actinomycetota</taxon>
        <taxon>Actinomycetes</taxon>
        <taxon>Streptosporangiales</taxon>
        <taxon>Streptosporangiaceae</taxon>
        <taxon>Planobispora</taxon>
    </lineage>
</organism>
<evidence type="ECO:0000256" key="2">
    <source>
        <dbReference type="SAM" id="Phobius"/>
    </source>
</evidence>
<dbReference type="Proteomes" id="UP000619788">
    <property type="component" value="Unassembled WGS sequence"/>
</dbReference>
<keyword evidence="2" id="KW-0472">Membrane</keyword>
<feature type="transmembrane region" description="Helical" evidence="2">
    <location>
        <begin position="33"/>
        <end position="55"/>
    </location>
</feature>
<feature type="region of interest" description="Disordered" evidence="1">
    <location>
        <begin position="241"/>
        <end position="286"/>
    </location>
</feature>
<dbReference type="EMBL" id="BOOJ01000002">
    <property type="protein sequence ID" value="GIH89422.1"/>
    <property type="molecule type" value="Genomic_DNA"/>
</dbReference>
<sequence length="286" mass="30062">MNEHEIRALLAVATLDRPAGIDLLPVRPPKRRLAAVLVPIASLGAAAALGAVLVMSPVGQPSAQAQVVAAVENVSQESHRLHSVSGTRRFDGAFDPVRRVGVIREIPQGVETRFVGDQMYVRPQPGAKWLVSPRNQVELESAPQAVALVKLAPLDPQAALQRLRSATDVREEGGASGPGWTGRRFAFSLEDAGAGEPGGGQKAPVKAAGTVDVDDQERVRRLEVVFGDGHRVVMTIGDFGAPVSVETPPADQVEPLPSSDKPGKSGETPEKTDRLGDSGRTAAPTS</sequence>
<evidence type="ECO:0000313" key="4">
    <source>
        <dbReference type="Proteomes" id="UP000619788"/>
    </source>
</evidence>
<protein>
    <submittedName>
        <fullName evidence="3">Uncharacterized protein</fullName>
    </submittedName>
</protein>
<accession>A0A8J3S7K7</accession>
<keyword evidence="4" id="KW-1185">Reference proteome</keyword>
<keyword evidence="2" id="KW-1133">Transmembrane helix</keyword>
<dbReference type="RefSeq" id="WP_204061840.1">
    <property type="nucleotide sequence ID" value="NZ_BOOJ01000002.1"/>
</dbReference>